<dbReference type="KEGG" id="haxz:M0R88_12680"/>
<gene>
    <name evidence="3" type="ORF">M0R88_12680</name>
</gene>
<name>A0A8U0IEP2_9EURY</name>
<feature type="region of interest" description="Disordered" evidence="1">
    <location>
        <begin position="1"/>
        <end position="26"/>
    </location>
</feature>
<accession>A0A8U0IEP2</accession>
<keyword evidence="4" id="KW-1185">Reference proteome</keyword>
<dbReference type="AlphaFoldDB" id="A0A8U0IEP2"/>
<reference evidence="3" key="1">
    <citation type="submission" date="2022-04" db="EMBL/GenBank/DDBJ databases">
        <title>Diverse halophilic archaea isolated from saline environments.</title>
        <authorList>
            <person name="Cui H.-L."/>
        </authorList>
    </citation>
    <scope>NUCLEOTIDE SEQUENCE</scope>
    <source>
        <strain evidence="3">XZYJT40</strain>
    </source>
</reference>
<evidence type="ECO:0000256" key="1">
    <source>
        <dbReference type="SAM" id="MobiDB-lite"/>
    </source>
</evidence>
<organism evidence="3 4">
    <name type="scientific">Halorussus gelatinilyticus</name>
    <dbReference type="NCBI Taxonomy" id="2937524"/>
    <lineage>
        <taxon>Archaea</taxon>
        <taxon>Methanobacteriati</taxon>
        <taxon>Methanobacteriota</taxon>
        <taxon>Stenosarchaea group</taxon>
        <taxon>Halobacteria</taxon>
        <taxon>Halobacteriales</taxon>
        <taxon>Haladaptataceae</taxon>
        <taxon>Halorussus</taxon>
    </lineage>
</organism>
<evidence type="ECO:0000313" key="3">
    <source>
        <dbReference type="EMBL" id="UPV99377.1"/>
    </source>
</evidence>
<feature type="transmembrane region" description="Helical" evidence="2">
    <location>
        <begin position="72"/>
        <end position="91"/>
    </location>
</feature>
<evidence type="ECO:0000313" key="4">
    <source>
        <dbReference type="Proteomes" id="UP000830434"/>
    </source>
</evidence>
<keyword evidence="2" id="KW-0472">Membrane</keyword>
<evidence type="ECO:0000256" key="2">
    <source>
        <dbReference type="SAM" id="Phobius"/>
    </source>
</evidence>
<keyword evidence="2" id="KW-0812">Transmembrane</keyword>
<proteinExistence type="predicted"/>
<dbReference type="GeneID" id="72190725"/>
<dbReference type="EMBL" id="CP096658">
    <property type="protein sequence ID" value="UPV99377.1"/>
    <property type="molecule type" value="Genomic_DNA"/>
</dbReference>
<keyword evidence="2" id="KW-1133">Transmembrane helix</keyword>
<protein>
    <submittedName>
        <fullName evidence="3">Uncharacterized protein</fullName>
    </submittedName>
</protein>
<feature type="transmembrane region" description="Helical" evidence="2">
    <location>
        <begin position="34"/>
        <end position="52"/>
    </location>
</feature>
<dbReference type="Proteomes" id="UP000830434">
    <property type="component" value="Chromosome"/>
</dbReference>
<dbReference type="RefSeq" id="WP_248653872.1">
    <property type="nucleotide sequence ID" value="NZ_CP096658.1"/>
</dbReference>
<sequence>MATDGSDEGQSDRGATGRESADATADATDADPGIAAVILYGFVAGVGVLLLFDTVHNLTGLYESGVYAPGYRWIRAFLTAGLGSTCVLAGLSRATR</sequence>